<evidence type="ECO:0000256" key="3">
    <source>
        <dbReference type="ARBA" id="ARBA00023015"/>
    </source>
</evidence>
<dbReference type="PIRSF" id="PIRSF002599">
    <property type="entry name" value="Cold_shock_A"/>
    <property type="match status" value="1"/>
</dbReference>
<keyword evidence="2" id="KW-0963">Cytoplasm</keyword>
<dbReference type="RefSeq" id="WP_029589079.1">
    <property type="nucleotide sequence ID" value="NZ_CP016303.1"/>
</dbReference>
<organism evidence="7 8">
    <name type="scientific">Candidatus Hamiltonella defensa</name>
    <name type="common">Bemisia tabaci</name>
    <dbReference type="NCBI Taxonomy" id="672795"/>
    <lineage>
        <taxon>Bacteria</taxon>
        <taxon>Pseudomonadati</taxon>
        <taxon>Pseudomonadota</taxon>
        <taxon>Gammaproteobacteria</taxon>
        <taxon>Enterobacterales</taxon>
        <taxon>Enterobacteriaceae</taxon>
        <taxon>aphid secondary symbionts</taxon>
        <taxon>Candidatus Williamhamiltonella</taxon>
    </lineage>
</organism>
<keyword evidence="3" id="KW-0805">Transcription regulation</keyword>
<evidence type="ECO:0000256" key="6">
    <source>
        <dbReference type="ARBA" id="ARBA00023163"/>
    </source>
</evidence>
<dbReference type="OrthoDB" id="3695885at2"/>
<reference evidence="7 8" key="2">
    <citation type="submission" date="2017-09" db="EMBL/GenBank/DDBJ databases">
        <title>The genome of whitefly Bemisia tabaci, a global crop pest, provides novel insights into virus transmission, host adaptation and insecticide resistance.</title>
        <authorList>
            <person name="Kaur N."/>
            <person name="Kliot A."/>
            <person name="Pinheiro P.V."/>
            <person name="Luan J."/>
            <person name="Zheng Y."/>
            <person name="Liu W."/>
            <person name="Sun H."/>
            <person name="Yang X."/>
            <person name="Xu Y."/>
            <person name="Luo Y."/>
            <person name="Kruse A."/>
            <person name="Fisher T.W."/>
            <person name="Nelson D.R."/>
            <person name="Elimelech M."/>
            <person name="MacCoss M."/>
            <person name="Johnson R."/>
            <person name="Cohen E."/>
            <person name="Hunter W.B."/>
            <person name="Brown J.K."/>
            <person name="Jander G."/>
            <person name="Cilia M."/>
            <person name="Douglas A.E."/>
            <person name="Ghanim M."/>
            <person name="Simmons A.M."/>
            <person name="Wintermantel W.M."/>
            <person name="Ling K.-S."/>
            <person name="Fei Z."/>
        </authorList>
    </citation>
    <scope>NUCLEOTIDE SEQUENCE [LARGE SCALE GENOMIC DNA]</scope>
    <source>
        <strain evidence="7 8">MEAM1</strain>
    </source>
</reference>
<evidence type="ECO:0000313" key="7">
    <source>
        <dbReference type="EMBL" id="ASX27042.1"/>
    </source>
</evidence>
<dbReference type="GO" id="GO:0005829">
    <property type="term" value="C:cytosol"/>
    <property type="evidence" value="ECO:0007669"/>
    <property type="project" value="UniProtKB-ARBA"/>
</dbReference>
<evidence type="ECO:0000256" key="5">
    <source>
        <dbReference type="ARBA" id="ARBA00023159"/>
    </source>
</evidence>
<dbReference type="PANTHER" id="PTHR46565">
    <property type="entry name" value="COLD SHOCK DOMAIN PROTEIN 2"/>
    <property type="match status" value="1"/>
</dbReference>
<evidence type="ECO:0000256" key="1">
    <source>
        <dbReference type="ARBA" id="ARBA00004496"/>
    </source>
</evidence>
<keyword evidence="6" id="KW-0804">Transcription</keyword>
<dbReference type="InterPro" id="IPR002059">
    <property type="entry name" value="CSP_DNA-bd"/>
</dbReference>
<dbReference type="SUPFAM" id="SSF50249">
    <property type="entry name" value="Nucleic acid-binding proteins"/>
    <property type="match status" value="1"/>
</dbReference>
<proteinExistence type="predicted"/>
<name>A0A249E200_9ENTR</name>
<evidence type="ECO:0000313" key="8">
    <source>
        <dbReference type="Proteomes" id="UP000216438"/>
    </source>
</evidence>
<dbReference type="Gene3D" id="2.40.50.140">
    <property type="entry name" value="Nucleic acid-binding proteins"/>
    <property type="match status" value="1"/>
</dbReference>
<dbReference type="Proteomes" id="UP000216438">
    <property type="component" value="Chromosome"/>
</dbReference>
<protein>
    <submittedName>
        <fullName evidence="7">Cold-shock protein</fullName>
    </submittedName>
</protein>
<sequence length="69" mass="7564">MTLKKGKVKWFDKIAGYGFISPEDGGLDIYVHKAAIANIKDKSLIAGQDVEFSYRASFHGPSAEDVIAF</sequence>
<gene>
    <name evidence="7" type="ORF">BA171_04635</name>
</gene>
<dbReference type="GO" id="GO:0003677">
    <property type="term" value="F:DNA binding"/>
    <property type="evidence" value="ECO:0007669"/>
    <property type="project" value="UniProtKB-KW"/>
</dbReference>
<keyword evidence="4" id="KW-0238">DNA-binding</keyword>
<dbReference type="PROSITE" id="PS51857">
    <property type="entry name" value="CSD_2"/>
    <property type="match status" value="1"/>
</dbReference>
<accession>A0A249E200</accession>
<comment type="subcellular location">
    <subcellularLocation>
        <location evidence="1">Cytoplasm</location>
    </subcellularLocation>
</comment>
<dbReference type="Pfam" id="PF00313">
    <property type="entry name" value="CSD"/>
    <property type="match status" value="1"/>
</dbReference>
<keyword evidence="5" id="KW-0010">Activator</keyword>
<dbReference type="CDD" id="cd04458">
    <property type="entry name" value="CSP_CDS"/>
    <property type="match status" value="1"/>
</dbReference>
<evidence type="ECO:0000256" key="4">
    <source>
        <dbReference type="ARBA" id="ARBA00023125"/>
    </source>
</evidence>
<dbReference type="PANTHER" id="PTHR46565:SF20">
    <property type="entry name" value="COLD SHOCK DOMAIN-CONTAINING PROTEIN 4"/>
    <property type="match status" value="1"/>
</dbReference>
<dbReference type="InterPro" id="IPR012156">
    <property type="entry name" value="Cold_shock_CspA"/>
</dbReference>
<dbReference type="SMART" id="SM00357">
    <property type="entry name" value="CSP"/>
    <property type="match status" value="1"/>
</dbReference>
<evidence type="ECO:0000256" key="2">
    <source>
        <dbReference type="ARBA" id="ARBA00022490"/>
    </source>
</evidence>
<dbReference type="AlphaFoldDB" id="A0A249E200"/>
<dbReference type="EMBL" id="CP016303">
    <property type="protein sequence ID" value="ASX27042.1"/>
    <property type="molecule type" value="Genomic_DNA"/>
</dbReference>
<dbReference type="PRINTS" id="PR00050">
    <property type="entry name" value="COLDSHOCK"/>
</dbReference>
<dbReference type="InterPro" id="IPR011129">
    <property type="entry name" value="CSD"/>
</dbReference>
<reference evidence="8" key="1">
    <citation type="submission" date="2016-06" db="EMBL/GenBank/DDBJ databases">
        <authorList>
            <person name="Chen W."/>
            <person name="Hasegawa D.K."/>
        </authorList>
    </citation>
    <scope>NUCLEOTIDE SEQUENCE [LARGE SCALE GENOMIC DNA]</scope>
    <source>
        <strain evidence="8">MEAM1</strain>
    </source>
</reference>
<dbReference type="InterPro" id="IPR012340">
    <property type="entry name" value="NA-bd_OB-fold"/>
</dbReference>